<organism evidence="16 17">
    <name type="scientific">Pangasianodon hypophthalmus</name>
    <name type="common">Striped catfish</name>
    <name type="synonym">Helicophagus hypophthalmus</name>
    <dbReference type="NCBI Taxonomy" id="310915"/>
    <lineage>
        <taxon>Eukaryota</taxon>
        <taxon>Metazoa</taxon>
        <taxon>Chordata</taxon>
        <taxon>Craniata</taxon>
        <taxon>Vertebrata</taxon>
        <taxon>Euteleostomi</taxon>
        <taxon>Actinopterygii</taxon>
        <taxon>Neopterygii</taxon>
        <taxon>Teleostei</taxon>
        <taxon>Ostariophysi</taxon>
        <taxon>Siluriformes</taxon>
        <taxon>Pangasiidae</taxon>
        <taxon>Pangasianodon</taxon>
    </lineage>
</organism>
<evidence type="ECO:0000256" key="6">
    <source>
        <dbReference type="ARBA" id="ARBA00022763"/>
    </source>
</evidence>
<feature type="compositionally biased region" description="Acidic residues" evidence="14">
    <location>
        <begin position="1262"/>
        <end position="1280"/>
    </location>
</feature>
<dbReference type="FunFam" id="3.40.50.300:FF:000959">
    <property type="entry name" value="structural maintenance of chromosomes protein 6"/>
    <property type="match status" value="1"/>
</dbReference>
<dbReference type="EMBL" id="VFJC01000011">
    <property type="protein sequence ID" value="KAB5562192.1"/>
    <property type="molecule type" value="Genomic_DNA"/>
</dbReference>
<dbReference type="Gene3D" id="1.20.1070.10">
    <property type="entry name" value="Rhodopsin 7-helix transmembrane proteins"/>
    <property type="match status" value="1"/>
</dbReference>
<feature type="domain" description="Ig-like" evidence="15">
    <location>
        <begin position="211"/>
        <end position="302"/>
    </location>
</feature>
<evidence type="ECO:0000256" key="4">
    <source>
        <dbReference type="ARBA" id="ARBA00022454"/>
    </source>
</evidence>
<dbReference type="PANTHER" id="PTHR19306:SF8">
    <property type="entry name" value="STRUCTURAL MAINTENANCE OF CHROMOSOMES PROTEIN 6 ISOFORM X4"/>
    <property type="match status" value="1"/>
</dbReference>
<comment type="subcellular location">
    <subcellularLocation>
        <location evidence="2">Chromosome</location>
    </subcellularLocation>
    <subcellularLocation>
        <location evidence="1">Nucleus</location>
    </subcellularLocation>
</comment>
<feature type="region of interest" description="Disordered" evidence="14">
    <location>
        <begin position="530"/>
        <end position="558"/>
    </location>
</feature>
<feature type="region of interest" description="Disordered" evidence="14">
    <location>
        <begin position="1262"/>
        <end position="1283"/>
    </location>
</feature>
<dbReference type="PANTHER" id="PTHR19306">
    <property type="entry name" value="STRUCTURAL MAINTENANCE OF CHROMOSOMES 5,6 SMC5, SMC6"/>
    <property type="match status" value="1"/>
</dbReference>
<evidence type="ECO:0000313" key="17">
    <source>
        <dbReference type="Proteomes" id="UP000327468"/>
    </source>
</evidence>
<dbReference type="GO" id="GO:0035861">
    <property type="term" value="C:site of double-strand break"/>
    <property type="evidence" value="ECO:0007669"/>
    <property type="project" value="TreeGrafter"/>
</dbReference>
<evidence type="ECO:0000256" key="13">
    <source>
        <dbReference type="SAM" id="Coils"/>
    </source>
</evidence>
<dbReference type="GO" id="GO:0030915">
    <property type="term" value="C:Smc5-Smc6 complex"/>
    <property type="evidence" value="ECO:0007669"/>
    <property type="project" value="TreeGrafter"/>
</dbReference>
<evidence type="ECO:0000256" key="12">
    <source>
        <dbReference type="ARBA" id="ARBA00069480"/>
    </source>
</evidence>
<keyword evidence="9" id="KW-0233">DNA recombination</keyword>
<feature type="region of interest" description="Disordered" evidence="14">
    <location>
        <begin position="1592"/>
        <end position="1614"/>
    </location>
</feature>
<gene>
    <name evidence="16" type="ORF">PHYPO_G00015150</name>
</gene>
<feature type="compositionally biased region" description="Basic and acidic residues" evidence="14">
    <location>
        <begin position="536"/>
        <end position="548"/>
    </location>
</feature>
<keyword evidence="4" id="KW-0158">Chromosome</keyword>
<keyword evidence="7" id="KW-0067">ATP-binding</keyword>
<comment type="caution">
    <text evidence="16">The sequence shown here is derived from an EMBL/GenBank/DDBJ whole genome shotgun (WGS) entry which is preliminary data.</text>
</comment>
<evidence type="ECO:0000259" key="15">
    <source>
        <dbReference type="PROSITE" id="PS50835"/>
    </source>
</evidence>
<dbReference type="GO" id="GO:0003697">
    <property type="term" value="F:single-stranded DNA binding"/>
    <property type="evidence" value="ECO:0007669"/>
    <property type="project" value="TreeGrafter"/>
</dbReference>
<dbReference type="SUPFAM" id="SSF57997">
    <property type="entry name" value="Tropomyosin"/>
    <property type="match status" value="1"/>
</dbReference>
<dbReference type="GO" id="GO:0005634">
    <property type="term" value="C:nucleus"/>
    <property type="evidence" value="ECO:0007669"/>
    <property type="project" value="UniProtKB-SubCell"/>
</dbReference>
<name>A0A5N5N4X4_PANHP</name>
<dbReference type="Gene3D" id="3.40.50.300">
    <property type="entry name" value="P-loop containing nucleotide triphosphate hydrolases"/>
    <property type="match status" value="2"/>
</dbReference>
<dbReference type="GO" id="GO:0005524">
    <property type="term" value="F:ATP binding"/>
    <property type="evidence" value="ECO:0007669"/>
    <property type="project" value="UniProtKB-KW"/>
</dbReference>
<evidence type="ECO:0000256" key="10">
    <source>
        <dbReference type="ARBA" id="ARBA00023204"/>
    </source>
</evidence>
<keyword evidence="6" id="KW-0227">DNA damage</keyword>
<proteinExistence type="inferred from homology"/>
<keyword evidence="17" id="KW-1185">Reference proteome</keyword>
<evidence type="ECO:0000256" key="5">
    <source>
        <dbReference type="ARBA" id="ARBA00022741"/>
    </source>
</evidence>
<evidence type="ECO:0000256" key="14">
    <source>
        <dbReference type="SAM" id="MobiDB-lite"/>
    </source>
</evidence>
<dbReference type="GO" id="GO:0003684">
    <property type="term" value="F:damaged DNA binding"/>
    <property type="evidence" value="ECO:0007669"/>
    <property type="project" value="TreeGrafter"/>
</dbReference>
<protein>
    <recommendedName>
        <fullName evidence="12">Structural maintenance of chromosomes protein 6</fullName>
    </recommendedName>
</protein>
<dbReference type="Pfam" id="PF02463">
    <property type="entry name" value="SMC_N"/>
    <property type="match status" value="1"/>
</dbReference>
<feature type="compositionally biased region" description="Basic and acidic residues" evidence="14">
    <location>
        <begin position="1599"/>
        <end position="1614"/>
    </location>
</feature>
<dbReference type="SUPFAM" id="SSF52540">
    <property type="entry name" value="P-loop containing nucleoside triphosphate hydrolases"/>
    <property type="match status" value="2"/>
</dbReference>
<keyword evidence="10" id="KW-0234">DNA repair</keyword>
<evidence type="ECO:0000256" key="2">
    <source>
        <dbReference type="ARBA" id="ARBA00004286"/>
    </source>
</evidence>
<evidence type="ECO:0000313" key="16">
    <source>
        <dbReference type="EMBL" id="KAB5562192.1"/>
    </source>
</evidence>
<dbReference type="InterPro" id="IPR027417">
    <property type="entry name" value="P-loop_NTPase"/>
</dbReference>
<evidence type="ECO:0000256" key="9">
    <source>
        <dbReference type="ARBA" id="ARBA00023172"/>
    </source>
</evidence>
<keyword evidence="5" id="KW-0547">Nucleotide-binding</keyword>
<dbReference type="PROSITE" id="PS50835">
    <property type="entry name" value="IG_LIKE"/>
    <property type="match status" value="1"/>
</dbReference>
<keyword evidence="8 13" id="KW-0175">Coiled coil</keyword>
<dbReference type="GO" id="GO:0000724">
    <property type="term" value="P:double-strand break repair via homologous recombination"/>
    <property type="evidence" value="ECO:0007669"/>
    <property type="project" value="TreeGrafter"/>
</dbReference>
<evidence type="ECO:0000256" key="8">
    <source>
        <dbReference type="ARBA" id="ARBA00023054"/>
    </source>
</evidence>
<feature type="region of interest" description="Disordered" evidence="14">
    <location>
        <begin position="1318"/>
        <end position="1341"/>
    </location>
</feature>
<evidence type="ECO:0000256" key="11">
    <source>
        <dbReference type="ARBA" id="ARBA00023242"/>
    </source>
</evidence>
<evidence type="ECO:0000256" key="1">
    <source>
        <dbReference type="ARBA" id="ARBA00004123"/>
    </source>
</evidence>
<dbReference type="InterPro" id="IPR007110">
    <property type="entry name" value="Ig-like_dom"/>
</dbReference>
<dbReference type="Proteomes" id="UP000327468">
    <property type="component" value="Chromosome 10"/>
</dbReference>
<comment type="similarity">
    <text evidence="3">Belongs to the SMC family. SMC6 subfamily.</text>
</comment>
<dbReference type="InterPro" id="IPR003395">
    <property type="entry name" value="RecF/RecN/SMC_N"/>
</dbReference>
<feature type="coiled-coil region" evidence="13">
    <location>
        <begin position="816"/>
        <end position="970"/>
    </location>
</feature>
<accession>A0A5N5N4X4</accession>
<evidence type="ECO:0000256" key="7">
    <source>
        <dbReference type="ARBA" id="ARBA00022840"/>
    </source>
</evidence>
<keyword evidence="11" id="KW-0539">Nucleus</keyword>
<reference evidence="16 17" key="1">
    <citation type="submission" date="2019-06" db="EMBL/GenBank/DDBJ databases">
        <title>A chromosome-scale genome assembly of the striped catfish, Pangasianodon hypophthalmus.</title>
        <authorList>
            <person name="Wen M."/>
            <person name="Zahm M."/>
            <person name="Roques C."/>
            <person name="Cabau C."/>
            <person name="Klopp C."/>
            <person name="Donnadieu C."/>
            <person name="Jouanno E."/>
            <person name="Avarre J.-C."/>
            <person name="Campet M."/>
            <person name="Ha T.T.T."/>
            <person name="Dugue R."/>
            <person name="Lampietro C."/>
            <person name="Louis A."/>
            <person name="Herpin A."/>
            <person name="Echchiki A."/>
            <person name="Berthelot C."/>
            <person name="Parey E."/>
            <person name="Roest-Crollius H."/>
            <person name="Braasch I."/>
            <person name="Postlethwait J."/>
            <person name="Bobe J."/>
            <person name="Montfort J."/>
            <person name="Bouchez O."/>
            <person name="Begum T."/>
            <person name="Schartl M."/>
            <person name="Guiguen Y."/>
        </authorList>
    </citation>
    <scope>NUCLEOTIDE SEQUENCE [LARGE SCALE GENOMIC DNA]</scope>
    <source>
        <strain evidence="16 17">Indonesia</strain>
        <tissue evidence="16">Blood</tissue>
    </source>
</reference>
<evidence type="ECO:0000256" key="3">
    <source>
        <dbReference type="ARBA" id="ARBA00006793"/>
    </source>
</evidence>
<sequence>MHPECCQNKTCATVLPGAMCLYKDRVLVNGSFTIQKDFYEFSDELQTYLTTSLTSVYSTMNWFDSLSASYREGSIIGDFAMLINGPFIPEQLVNKTEQLSNMINATFTIVTTGFIQISAPHRIGYHKFANVTCTTPVELESVKWYLQKGAQKQTVTYGTEANVSQDSRRSMVFVNQTSEVWKGNFICDYTSIKSSNIIHRASVYMDVALLPQIFITSNPQFPDCKTSTLVTVEIMCIIDNSTETYSVTWWPEDFPKQKTTSVGNTTSYRSKISIDCTKKQDEYNVGCIFTNRENDTRNATLKIPVIYDNSVVCAPKDDWPQAKANFSAKLQCNPNEIGFKSRECSGSTNKGEWGPINSQCVNTDIWTLLTEAQNLQRGCGLVRENANSLFSNLKTKSENQIINTFPNINASVNILDTLHNASEIQNSTFNKSMLTDFMKTSSNLLNDSLLINWKDNDKKPSNQTHSLAVKYLSAIEGFIVNYGFTFFNSFQGFFILLTGCFGEKKVREALLMRIRPRTRGSGPIYRMNKRKSNVQHTEKPAKTRRTEGTTHGQEDEEIDDEPGFYQEHHFSTSSAGDIGVIESITLKNFMSHHLLGPFQFGPNVNFIVGNNGSGKSAILTALIVGLGGKATTTNRGASLKSFVKYGESSAEVTVKLRNRGSDAYKGDVYGDCISVEQRITSDGCRTCKIKNKSGCIVSTKKEELTAILDHFNIQVDNPVSILNQEMSKQFLHSKSEADKYKFFMKATLLEQMKRDYIHIKQTKALTRDQVERQEECLRDLRQLFLQKKEKYESLSTLEKMRQTLEDLKKKMAWALVVEKEREVQQLKEQIDKEQKDERNEHKLQLCRNRVTVIEKKLQDIQQKLGKVKEEDECLAEESRKLKEESKLKSKDQKNQEVVYFRAENKLKQLEKEQCLLRERINRINNSNGRRNHEAEQTQQMKKISALKKQLEKLETESTTLNQEIKEKQQALFKGREEYDKLSMEEKNIQVSLESKLKRKNQLTASRSNRLRRFGDRMPELLESIDKAHAQGRFIKKPVGPIGACIRLKDPSLAVAVESCLRGFMKTFCCDNYKDERVLQELMSPHFPKGSRPQIVVCAFADHVYDVQNRGVHHPEFPSVLDTLIIDNPVITNCLIDMRSVECILVIKENAVARRVMQMQRPPRNCREAFTADGDQVYTNRYYTPEQEVMVKYLGGDPEAEIRLVQSEVENHQAQLSRFQLHLNSVRQDIQSMEEKLRSAKIACKRNQESINRVKASIIELENAEESQTEDVSSLEEESQENEQKIELERKNVKEAKGELEKHNKAIIDLDRKYKDVKNKREQLSDETEQLKEEQGKGEAERNKLEQTLEILEGKLKTHQDHIKSMRENLTCRENEKEDIEAKAKEICPVPQRPDRSAKSIDTEITRLRQKITSQESTHGNQEQVIREYAEAHSNYKNKSSQLRDLKKFIDRLDNIMTDRQARYKTLRRSLSVRCKLYFNNFLIKLHCCGSMMFDHNNETLSISVKPPGRENDNVNDMRSLSGGERSFSTVCFILSLWEITESPFRCLDEFDVYMDMHNRRISLDLLLELSERQHLRQFIFITPLTTSHLPQSSHIKIHQLQDPERETEAEEGLH</sequence>